<evidence type="ECO:0000313" key="2">
    <source>
        <dbReference type="EMBL" id="CDW45781.1"/>
    </source>
</evidence>
<protein>
    <submittedName>
        <fullName evidence="2">Uncharacterized protein</fullName>
    </submittedName>
</protein>
<feature type="transmembrane region" description="Helical" evidence="1">
    <location>
        <begin position="55"/>
        <end position="74"/>
    </location>
</feature>
<dbReference type="EMBL" id="HACA01028420">
    <property type="protein sequence ID" value="CDW45781.1"/>
    <property type="molecule type" value="Transcribed_RNA"/>
</dbReference>
<accession>A0A0K2V752</accession>
<evidence type="ECO:0000256" key="1">
    <source>
        <dbReference type="SAM" id="Phobius"/>
    </source>
</evidence>
<keyword evidence="1" id="KW-0812">Transmembrane</keyword>
<organism evidence="2">
    <name type="scientific">Lepeophtheirus salmonis</name>
    <name type="common">Salmon louse</name>
    <name type="synonym">Caligus salmonis</name>
    <dbReference type="NCBI Taxonomy" id="72036"/>
    <lineage>
        <taxon>Eukaryota</taxon>
        <taxon>Metazoa</taxon>
        <taxon>Ecdysozoa</taxon>
        <taxon>Arthropoda</taxon>
        <taxon>Crustacea</taxon>
        <taxon>Multicrustacea</taxon>
        <taxon>Hexanauplia</taxon>
        <taxon>Copepoda</taxon>
        <taxon>Siphonostomatoida</taxon>
        <taxon>Caligidae</taxon>
        <taxon>Lepeophtheirus</taxon>
    </lineage>
</organism>
<reference evidence="2" key="1">
    <citation type="submission" date="2014-05" db="EMBL/GenBank/DDBJ databases">
        <authorList>
            <person name="Chronopoulou M."/>
        </authorList>
    </citation>
    <scope>NUCLEOTIDE SEQUENCE</scope>
    <source>
        <tissue evidence="2">Whole organism</tissue>
    </source>
</reference>
<name>A0A0K2V752_LEPSM</name>
<dbReference type="AlphaFoldDB" id="A0A0K2V752"/>
<sequence>CSNQCYVLTSSNHNIIRQSNTIITPITSVKKQKINTDITDYFNRLKFTYDSSPKIRGIFLSLFVTSIQGVLYTWRVHAFSGNT</sequence>
<proteinExistence type="predicted"/>
<keyword evidence="1" id="KW-0472">Membrane</keyword>
<keyword evidence="1" id="KW-1133">Transmembrane helix</keyword>
<feature type="non-terminal residue" evidence="2">
    <location>
        <position position="1"/>
    </location>
</feature>